<organism evidence="3 4">
    <name type="scientific">Vibrio phage BUCT194</name>
    <dbReference type="NCBI Taxonomy" id="2859072"/>
    <lineage>
        <taxon>Viruses</taxon>
        <taxon>Duplodnaviria</taxon>
        <taxon>Heunggongvirae</taxon>
        <taxon>Uroviricota</taxon>
        <taxon>Caudoviricetes</taxon>
        <taxon>Schitoviridae</taxon>
        <taxon>Varunavirus</taxon>
        <taxon>Varunavirus BUCT194</taxon>
    </lineage>
</organism>
<dbReference type="InterPro" id="IPR056690">
    <property type="entry name" value="DUF7788"/>
</dbReference>
<accession>A0AAE9BP63</accession>
<dbReference type="Pfam" id="PF25043">
    <property type="entry name" value="DUF7788"/>
    <property type="match status" value="1"/>
</dbReference>
<evidence type="ECO:0000259" key="2">
    <source>
        <dbReference type="Pfam" id="PF25043"/>
    </source>
</evidence>
<dbReference type="RefSeq" id="YP_010657555.1">
    <property type="nucleotide sequence ID" value="NC_070848.1"/>
</dbReference>
<dbReference type="KEGG" id="vg:77933474"/>
<name>A0AAE9BP63_9CAUD</name>
<dbReference type="PANTHER" id="PTHR31373">
    <property type="entry name" value="OS06G0652100 PROTEIN"/>
    <property type="match status" value="1"/>
</dbReference>
<feature type="domain" description="DUF2828" evidence="1">
    <location>
        <begin position="15"/>
        <end position="81"/>
    </location>
</feature>
<keyword evidence="4" id="KW-1185">Reference proteome</keyword>
<dbReference type="Pfam" id="PF11443">
    <property type="entry name" value="DUF2828"/>
    <property type="match status" value="2"/>
</dbReference>
<dbReference type="EMBL" id="MZ447858">
    <property type="protein sequence ID" value="UAW01120.1"/>
    <property type="molecule type" value="Genomic_DNA"/>
</dbReference>
<reference evidence="3 4" key="1">
    <citation type="submission" date="2021-06" db="EMBL/GenBank/DDBJ databases">
        <authorList>
            <person name="Chen R."/>
            <person name="Qin H."/>
            <person name="He S."/>
            <person name="Han P."/>
            <person name="Xu F."/>
            <person name="Sun H."/>
            <person name="Fan H."/>
            <person name="Tong Y."/>
        </authorList>
    </citation>
    <scope>NUCLEOTIDE SEQUENCE [LARGE SCALE GENOMIC DNA]</scope>
</reference>
<dbReference type="PANTHER" id="PTHR31373:SF27">
    <property type="entry name" value="TROVE DOMAIN-CONTAINING PROTEIN"/>
    <property type="match status" value="1"/>
</dbReference>
<evidence type="ECO:0000259" key="1">
    <source>
        <dbReference type="Pfam" id="PF11443"/>
    </source>
</evidence>
<sequence>MSYNLFQAMNGAARTANGGVTNHSSLNPCVDFFFAAGSSRGKDISQLFVQAIIHDRDIALRTLLWLRDVRGGAGERQQFKNLLVKGLNTLYENDKESYNNFLNLIPVVGRFDDLLVLMGTKHEAAACKVWTSAILAGNGLAAKWAPRKDKKGAKPLRKFLNMTEHAWRKLVVSRTDVVETKMCNREWDNINFNHVPSQAMTKYMTAFHRNSQTFAEWREALKRGDKNVKVNAGAVYPYDIVRKLPVGGHIGWNPSKKHDDVLQKMWESQPDYLNGNKERMLPVIDVSGSMQSRVPQQEATCMDVAISLGIYIAERNEGIFKNQCMSFSESPRMYQLSGTLADKVNQIQARENVGYSTDVVKVFTTLLEQAIQYNVPRDQMPTKLFIVSDMEFNAGFNGGFPLTAYQHIKKVYGDYGYDMPDIIFWRVNTLVQGNVPVTITDTGTALVSGFSPSILTALMGGQLTPENVMMEAIGNPRYDF</sequence>
<evidence type="ECO:0000313" key="4">
    <source>
        <dbReference type="Proteomes" id="UP000828026"/>
    </source>
</evidence>
<dbReference type="GeneID" id="77933474"/>
<evidence type="ECO:0000313" key="3">
    <source>
        <dbReference type="EMBL" id="UAW01120.1"/>
    </source>
</evidence>
<dbReference type="Gene3D" id="3.40.50.410">
    <property type="entry name" value="von Willebrand factor, type A domain"/>
    <property type="match status" value="1"/>
</dbReference>
<evidence type="ECO:0008006" key="5">
    <source>
        <dbReference type="Google" id="ProtNLM"/>
    </source>
</evidence>
<feature type="domain" description="DUF2828" evidence="1">
    <location>
        <begin position="175"/>
        <end position="266"/>
    </location>
</feature>
<protein>
    <recommendedName>
        <fullName evidence="5">DUF2828 family protein</fullName>
    </recommendedName>
</protein>
<dbReference type="PIRSF" id="PIRSF015417">
    <property type="entry name" value="T31B5_30_vWA"/>
    <property type="match status" value="1"/>
</dbReference>
<dbReference type="InterPro" id="IPR058580">
    <property type="entry name" value="DUF2828"/>
</dbReference>
<feature type="domain" description="DUF7788" evidence="2">
    <location>
        <begin position="281"/>
        <end position="463"/>
    </location>
</feature>
<dbReference type="SUPFAM" id="SSF53300">
    <property type="entry name" value="vWA-like"/>
    <property type="match status" value="1"/>
</dbReference>
<dbReference type="Proteomes" id="UP000828026">
    <property type="component" value="Segment"/>
</dbReference>
<dbReference type="InterPro" id="IPR011205">
    <property type="entry name" value="UCP015417_vWA"/>
</dbReference>
<proteinExistence type="predicted"/>
<dbReference type="InterPro" id="IPR036465">
    <property type="entry name" value="vWFA_dom_sf"/>
</dbReference>